<dbReference type="HAMAP" id="MF_04064">
    <property type="entry name" value="INFV_PB1F2"/>
    <property type="match status" value="1"/>
</dbReference>
<organism evidence="5 6">
    <name type="scientific">Influenza A virus</name>
    <name type="common">A/mallard/Wisconsin/142/1976(H1N1)</name>
    <dbReference type="NCBI Taxonomy" id="1406547"/>
    <lineage>
        <taxon>Viruses</taxon>
        <taxon>Riboviria</taxon>
        <taxon>Orthornavirae</taxon>
        <taxon>Negarnaviricota</taxon>
        <taxon>Polyploviricotina</taxon>
        <taxon>Insthoviricetes</taxon>
        <taxon>Articulavirales</taxon>
        <taxon>Orthomyxoviridae</taxon>
        <taxon>Alphainfluenzavirus</taxon>
        <taxon>Alphainfluenzavirus influenzae</taxon>
        <taxon>Influenza A virus</taxon>
    </lineage>
</organism>
<dbReference type="GO" id="GO:0016020">
    <property type="term" value="C:membrane"/>
    <property type="evidence" value="ECO:0007669"/>
    <property type="project" value="UniProtKB-UniRule"/>
</dbReference>
<comment type="function">
    <text evidence="3">May play an important role in promoting lung pathology in both primary viral infection and secondary bacterial infection.</text>
</comment>
<accession>A0A023LVT0</accession>
<dbReference type="EMBL" id="CY178949">
    <property type="protein sequence ID" value="AHN01122.1"/>
    <property type="molecule type" value="Viral_cRNA"/>
</dbReference>
<dbReference type="Pfam" id="PF11986">
    <property type="entry name" value="PB1-F2"/>
    <property type="match status" value="1"/>
</dbReference>
<comment type="similarity">
    <text evidence="3">Belongs to the influenza viruses PB1-F2 family.</text>
</comment>
<evidence type="ECO:0000256" key="1">
    <source>
        <dbReference type="ARBA" id="ARBA00022562"/>
    </source>
</evidence>
<dbReference type="GO" id="GO:0042025">
    <property type="term" value="C:host cell nucleus"/>
    <property type="evidence" value="ECO:0007669"/>
    <property type="project" value="UniProtKB-SubCell"/>
</dbReference>
<evidence type="ECO:0000256" key="2">
    <source>
        <dbReference type="ARBA" id="ARBA00023200"/>
    </source>
</evidence>
<evidence type="ECO:0000256" key="4">
    <source>
        <dbReference type="SAM" id="MobiDB-lite"/>
    </source>
</evidence>
<gene>
    <name evidence="5" type="primary">PB1-F2</name>
    <name evidence="3" type="synonym">PB1</name>
</gene>
<evidence type="ECO:0000313" key="6">
    <source>
        <dbReference type="Proteomes" id="UP000119594"/>
    </source>
</evidence>
<proteinExistence type="inferred from homology"/>
<keyword evidence="2 3" id="KW-1035">Host cytoplasm</keyword>
<dbReference type="InterPro" id="IPR021045">
    <property type="entry name" value="Flu_proapoptotic_PB1-F2"/>
</dbReference>
<name>A0A023LVT0_9INFA</name>
<protein>
    <recommendedName>
        <fullName evidence="3">Protein PB1-F2</fullName>
    </recommendedName>
</protein>
<sequence>MEQEQDTPWTRSTEHINIQKRGGGQQTRKLERPNLTQLMDHYLRIMSQVDMHKQTVSWKQWLSLKSPTQESLKTRVLRRWKLFNKQEWTN</sequence>
<reference evidence="5 6" key="1">
    <citation type="submission" date="2014-03" db="EMBL/GenBank/DDBJ databases">
        <authorList>
            <consortium name="The NIAID Influenza Genome Sequencing Consortium"/>
        </authorList>
    </citation>
    <scope>NUCLEOTIDE SEQUENCE [LARGE SCALE GENOMIC DNA]</scope>
    <source>
        <strain evidence="5">A/mallard/Wisconsin/142/1976</strain>
    </source>
</reference>
<keyword evidence="1 3" id="KW-1048">Host nucleus</keyword>
<feature type="compositionally biased region" description="Polar residues" evidence="4">
    <location>
        <begin position="1"/>
        <end position="11"/>
    </location>
</feature>
<dbReference type="GO" id="GO:0044164">
    <property type="term" value="C:host cell cytosol"/>
    <property type="evidence" value="ECO:0007669"/>
    <property type="project" value="UniProtKB-SubCell"/>
</dbReference>
<feature type="region of interest" description="Disordered" evidence="4">
    <location>
        <begin position="1"/>
        <end position="29"/>
    </location>
</feature>
<evidence type="ECO:0000256" key="3">
    <source>
        <dbReference type="HAMAP-Rule" id="MF_04064"/>
    </source>
</evidence>
<comment type="subcellular location">
    <subcellularLocation>
        <location evidence="3">Host nucleus</location>
    </subcellularLocation>
    <subcellularLocation>
        <location evidence="3">Host cytoplasm</location>
        <location evidence="3">Host cytosol</location>
    </subcellularLocation>
</comment>
<dbReference type="Proteomes" id="UP000119594">
    <property type="component" value="Genome"/>
</dbReference>
<evidence type="ECO:0000313" key="5">
    <source>
        <dbReference type="EMBL" id="AHN01122.1"/>
    </source>
</evidence>